<gene>
    <name evidence="7" type="ORF">KUTeg_021530</name>
</gene>
<dbReference type="PANTHER" id="PTHR19282">
    <property type="entry name" value="TETRASPANIN"/>
    <property type="match status" value="1"/>
</dbReference>
<evidence type="ECO:0000256" key="1">
    <source>
        <dbReference type="ARBA" id="ARBA00004141"/>
    </source>
</evidence>
<dbReference type="InterPro" id="IPR000301">
    <property type="entry name" value="Tetraspanin_animals"/>
</dbReference>
<evidence type="ECO:0000313" key="8">
    <source>
        <dbReference type="Proteomes" id="UP001217089"/>
    </source>
</evidence>
<keyword evidence="5 6" id="KW-0472">Membrane</keyword>
<dbReference type="PANTHER" id="PTHR19282:SF544">
    <property type="entry name" value="TETRASPANIN"/>
    <property type="match status" value="1"/>
</dbReference>
<dbReference type="InterPro" id="IPR018499">
    <property type="entry name" value="Tetraspanin/Peripherin"/>
</dbReference>
<accession>A0ABQ9E8A3</accession>
<feature type="transmembrane region" description="Helical" evidence="6">
    <location>
        <begin position="39"/>
        <end position="59"/>
    </location>
</feature>
<evidence type="ECO:0000313" key="7">
    <source>
        <dbReference type="EMBL" id="KAJ8300011.1"/>
    </source>
</evidence>
<dbReference type="Proteomes" id="UP001217089">
    <property type="component" value="Unassembled WGS sequence"/>
</dbReference>
<evidence type="ECO:0000256" key="6">
    <source>
        <dbReference type="RuleBase" id="RU361218"/>
    </source>
</evidence>
<keyword evidence="8" id="KW-1185">Reference proteome</keyword>
<dbReference type="PRINTS" id="PR00259">
    <property type="entry name" value="TMFOUR"/>
</dbReference>
<comment type="caution">
    <text evidence="7">The sequence shown here is derived from an EMBL/GenBank/DDBJ whole genome shotgun (WGS) entry which is preliminary data.</text>
</comment>
<dbReference type="PIRSF" id="PIRSF002419">
    <property type="entry name" value="Tetraspanin"/>
    <property type="match status" value="1"/>
</dbReference>
<dbReference type="Gene3D" id="1.10.1450.10">
    <property type="entry name" value="Tetraspanin"/>
    <property type="match status" value="1"/>
</dbReference>
<comment type="caution">
    <text evidence="6">Lacks conserved residue(s) required for the propagation of feature annotation.</text>
</comment>
<dbReference type="SUPFAM" id="SSF48652">
    <property type="entry name" value="Tetraspanin"/>
    <property type="match status" value="1"/>
</dbReference>
<reference evidence="7 8" key="1">
    <citation type="submission" date="2022-12" db="EMBL/GenBank/DDBJ databases">
        <title>Chromosome-level genome of Tegillarca granosa.</title>
        <authorList>
            <person name="Kim J."/>
        </authorList>
    </citation>
    <scope>NUCLEOTIDE SEQUENCE [LARGE SCALE GENOMIC DNA]</scope>
    <source>
        <strain evidence="7">Teg-2019</strain>
        <tissue evidence="7">Adductor muscle</tissue>
    </source>
</reference>
<evidence type="ECO:0000256" key="3">
    <source>
        <dbReference type="ARBA" id="ARBA00022692"/>
    </source>
</evidence>
<protein>
    <recommendedName>
        <fullName evidence="6">Tetraspanin</fullName>
    </recommendedName>
</protein>
<comment type="subcellular location">
    <subcellularLocation>
        <location evidence="1 6">Membrane</location>
        <topology evidence="1 6">Multi-pass membrane protein</topology>
    </subcellularLocation>
</comment>
<feature type="transmembrane region" description="Helical" evidence="6">
    <location>
        <begin position="71"/>
        <end position="93"/>
    </location>
</feature>
<dbReference type="Pfam" id="PF00335">
    <property type="entry name" value="Tetraspanin"/>
    <property type="match status" value="1"/>
</dbReference>
<sequence length="211" mass="22606">MAAGIYILVEKNQILVLTRSATSSLDSGSLDMPSLLETAAYSLIGAGSIIFIIAFLGWCGACLENNKCLTVYAVIVGFIIVLEIAAVILAIIYKDQFETYAQANLLTLLQSRYKGPYDTSDVVSLAFDLVHIVFQCCGVSNATEFSSISSWNTTYAYDSGGGSYVITNATIPLTCCKFNNTAAFPSDMTGFINSMANNQCPVTQADSNIDT</sequence>
<comment type="similarity">
    <text evidence="2 6">Belongs to the tetraspanin (TM4SF) family.</text>
</comment>
<evidence type="ECO:0000256" key="2">
    <source>
        <dbReference type="ARBA" id="ARBA00006840"/>
    </source>
</evidence>
<organism evidence="7 8">
    <name type="scientific">Tegillarca granosa</name>
    <name type="common">Malaysian cockle</name>
    <name type="synonym">Anadara granosa</name>
    <dbReference type="NCBI Taxonomy" id="220873"/>
    <lineage>
        <taxon>Eukaryota</taxon>
        <taxon>Metazoa</taxon>
        <taxon>Spiralia</taxon>
        <taxon>Lophotrochozoa</taxon>
        <taxon>Mollusca</taxon>
        <taxon>Bivalvia</taxon>
        <taxon>Autobranchia</taxon>
        <taxon>Pteriomorphia</taxon>
        <taxon>Arcoida</taxon>
        <taxon>Arcoidea</taxon>
        <taxon>Arcidae</taxon>
        <taxon>Tegillarca</taxon>
    </lineage>
</organism>
<dbReference type="EMBL" id="JARBDR010000919">
    <property type="protein sequence ID" value="KAJ8300011.1"/>
    <property type="molecule type" value="Genomic_DNA"/>
</dbReference>
<keyword evidence="3 6" id="KW-0812">Transmembrane</keyword>
<feature type="non-terminal residue" evidence="7">
    <location>
        <position position="211"/>
    </location>
</feature>
<evidence type="ECO:0000256" key="4">
    <source>
        <dbReference type="ARBA" id="ARBA00022989"/>
    </source>
</evidence>
<name>A0ABQ9E8A3_TEGGR</name>
<evidence type="ECO:0000256" key="5">
    <source>
        <dbReference type="ARBA" id="ARBA00023136"/>
    </source>
</evidence>
<proteinExistence type="inferred from homology"/>
<dbReference type="InterPro" id="IPR008952">
    <property type="entry name" value="Tetraspanin_EC2_sf"/>
</dbReference>
<keyword evidence="4 6" id="KW-1133">Transmembrane helix</keyword>